<feature type="binding site" evidence="6">
    <location>
        <position position="226"/>
    </location>
    <ligand>
        <name>FMN</name>
        <dbReference type="ChEBI" id="CHEBI:58210"/>
    </ligand>
</feature>
<comment type="similarity">
    <text evidence="5">Belongs to the NtaA/SnaA/DszA monooxygenase family.</text>
</comment>
<keyword evidence="4 8" id="KW-0503">Monooxygenase</keyword>
<reference evidence="8 9" key="1">
    <citation type="submission" date="2020-03" db="EMBL/GenBank/DDBJ databases">
        <title>Genomic Encyclopedia of Type Strains, Phase IV (KMG-IV): sequencing the most valuable type-strain genomes for metagenomic binning, comparative biology and taxonomic classification.</title>
        <authorList>
            <person name="Goeker M."/>
        </authorList>
    </citation>
    <scope>NUCLEOTIDE SEQUENCE [LARGE SCALE GENOMIC DNA]</scope>
    <source>
        <strain evidence="8 9">DSM 21299</strain>
    </source>
</reference>
<dbReference type="InterPro" id="IPR051260">
    <property type="entry name" value="Diverse_substr_monoxygenases"/>
</dbReference>
<feature type="binding site" evidence="6">
    <location>
        <position position="101"/>
    </location>
    <ligand>
        <name>FMN</name>
        <dbReference type="ChEBI" id="CHEBI:58210"/>
    </ligand>
</feature>
<dbReference type="AlphaFoldDB" id="A0A846M275"/>
<evidence type="ECO:0000313" key="8">
    <source>
        <dbReference type="EMBL" id="NIJ15713.1"/>
    </source>
</evidence>
<dbReference type="Pfam" id="PF00296">
    <property type="entry name" value="Bac_luciferase"/>
    <property type="match status" value="1"/>
</dbReference>
<dbReference type="Proteomes" id="UP000576821">
    <property type="component" value="Unassembled WGS sequence"/>
</dbReference>
<feature type="domain" description="Luciferase-like" evidence="7">
    <location>
        <begin position="8"/>
        <end position="387"/>
    </location>
</feature>
<evidence type="ECO:0000256" key="6">
    <source>
        <dbReference type="PIRSR" id="PIRSR000337-1"/>
    </source>
</evidence>
<keyword evidence="3" id="KW-0560">Oxidoreductase</keyword>
<feature type="binding site" evidence="6">
    <location>
        <position position="155"/>
    </location>
    <ligand>
        <name>FMN</name>
        <dbReference type="ChEBI" id="CHEBI:58210"/>
    </ligand>
</feature>
<evidence type="ECO:0000256" key="5">
    <source>
        <dbReference type="ARBA" id="ARBA00033748"/>
    </source>
</evidence>
<dbReference type="EMBL" id="JAASQR010000001">
    <property type="protein sequence ID" value="NIJ15713.1"/>
    <property type="molecule type" value="Genomic_DNA"/>
</dbReference>
<evidence type="ECO:0000256" key="1">
    <source>
        <dbReference type="ARBA" id="ARBA00022630"/>
    </source>
</evidence>
<dbReference type="Gene3D" id="3.20.20.30">
    <property type="entry name" value="Luciferase-like domain"/>
    <property type="match status" value="1"/>
</dbReference>
<keyword evidence="1 6" id="KW-0285">Flavoprotein</keyword>
<dbReference type="PANTHER" id="PTHR30011:SF16">
    <property type="entry name" value="C2H2 FINGER DOMAIN TRANSCRIPTION FACTOR (EUROFUNG)-RELATED"/>
    <property type="match status" value="1"/>
</dbReference>
<dbReference type="InterPro" id="IPR016215">
    <property type="entry name" value="NTA_MOA"/>
</dbReference>
<dbReference type="PANTHER" id="PTHR30011">
    <property type="entry name" value="ALKANESULFONATE MONOOXYGENASE-RELATED"/>
    <property type="match status" value="1"/>
</dbReference>
<feature type="binding site" evidence="6">
    <location>
        <position position="55"/>
    </location>
    <ligand>
        <name>FMN</name>
        <dbReference type="ChEBI" id="CHEBI:58210"/>
    </ligand>
</feature>
<name>A0A846M275_9SPHN</name>
<organism evidence="8 9">
    <name type="scientific">Sphingobium vermicomposti</name>
    <dbReference type="NCBI Taxonomy" id="529005"/>
    <lineage>
        <taxon>Bacteria</taxon>
        <taxon>Pseudomonadati</taxon>
        <taxon>Pseudomonadota</taxon>
        <taxon>Alphaproteobacteria</taxon>
        <taxon>Sphingomonadales</taxon>
        <taxon>Sphingomonadaceae</taxon>
        <taxon>Sphingobium</taxon>
    </lineage>
</organism>
<gene>
    <name evidence="8" type="ORF">FHS54_000662</name>
</gene>
<dbReference type="NCBIfam" id="TIGR03860">
    <property type="entry name" value="FMN_nitrolo"/>
    <property type="match status" value="1"/>
</dbReference>
<evidence type="ECO:0000256" key="4">
    <source>
        <dbReference type="ARBA" id="ARBA00023033"/>
    </source>
</evidence>
<evidence type="ECO:0000256" key="2">
    <source>
        <dbReference type="ARBA" id="ARBA00022643"/>
    </source>
</evidence>
<protein>
    <submittedName>
        <fullName evidence="8">FMN-dependent oxidoreductase (Nitrilotriacetate monooxygenase family)</fullName>
    </submittedName>
</protein>
<dbReference type="PIRSF" id="PIRSF000337">
    <property type="entry name" value="NTA_MOA"/>
    <property type="match status" value="1"/>
</dbReference>
<dbReference type="InterPro" id="IPR011251">
    <property type="entry name" value="Luciferase-like_dom"/>
</dbReference>
<dbReference type="RefSeq" id="WP_167302342.1">
    <property type="nucleotide sequence ID" value="NZ_JAASQR010000001.1"/>
</dbReference>
<evidence type="ECO:0000256" key="3">
    <source>
        <dbReference type="ARBA" id="ARBA00023002"/>
    </source>
</evidence>
<sequence>MGHVKFHLGYFTKFGATSWPGDGKEFGSNWIDGSYHKELAKMLEAAKFDFVFFEDTLIVGDRYGGSMELDLKNATLAPKLDPIPLLPVMAQDTSHIGLIATASTTFYPPYLLARLLSTVDSLTGGRAGWNMVTSSEKNAALNFGMDKLLPPTVRYDIADEYVDLVKQLWDSWEEGALVADPETGVYVDHTKVHTVDFVGEHFRSRGPLNTVRSPQGYPVLAQAGASERGREFSSKNAEVVLGMMTGGVPGMKAYRQDIRDRAEAQGRNPDDIKVIFLTPVNILPEGVEKPEMTEAEKQVSFEHNIVMASSSLDVDFSQYDLDVPVPQDIVAGGHTSALDYMKKAGREEGKSIRDLFSVGKGASGMDFSGTAQQVADKMMAVMDEVGGDGFLIEGSGYNRQLPQLVDELVPALQQAGAVRTEYTGKTLREILREF</sequence>
<dbReference type="GO" id="GO:0016705">
    <property type="term" value="F:oxidoreductase activity, acting on paired donors, with incorporation or reduction of molecular oxygen"/>
    <property type="evidence" value="ECO:0007669"/>
    <property type="project" value="InterPro"/>
</dbReference>
<dbReference type="SUPFAM" id="SSF51679">
    <property type="entry name" value="Bacterial luciferase-like"/>
    <property type="match status" value="1"/>
</dbReference>
<keyword evidence="9" id="KW-1185">Reference proteome</keyword>
<evidence type="ECO:0000313" key="9">
    <source>
        <dbReference type="Proteomes" id="UP000576821"/>
    </source>
</evidence>
<accession>A0A846M275</accession>
<proteinExistence type="inferred from homology"/>
<comment type="caution">
    <text evidence="8">The sequence shown here is derived from an EMBL/GenBank/DDBJ whole genome shotgun (WGS) entry which is preliminary data.</text>
</comment>
<dbReference type="GO" id="GO:0004497">
    <property type="term" value="F:monooxygenase activity"/>
    <property type="evidence" value="ECO:0007669"/>
    <property type="project" value="UniProtKB-KW"/>
</dbReference>
<dbReference type="InterPro" id="IPR036661">
    <property type="entry name" value="Luciferase-like_sf"/>
</dbReference>
<evidence type="ECO:0000259" key="7">
    <source>
        <dbReference type="Pfam" id="PF00296"/>
    </source>
</evidence>
<keyword evidence="2 6" id="KW-0288">FMN</keyword>